<dbReference type="Proteomes" id="UP000293846">
    <property type="component" value="Unassembled WGS sequence"/>
</dbReference>
<dbReference type="RefSeq" id="WP_131235635.1">
    <property type="nucleotide sequence ID" value="NZ_CP183326.1"/>
</dbReference>
<keyword evidence="1" id="KW-0472">Membrane</keyword>
<feature type="transmembrane region" description="Helical" evidence="1">
    <location>
        <begin position="429"/>
        <end position="450"/>
    </location>
</feature>
<dbReference type="OrthoDB" id="9801557at2"/>
<dbReference type="PANTHER" id="PTHR36178">
    <property type="entry name" value="SLR0625 PROTEIN"/>
    <property type="match status" value="1"/>
</dbReference>
<keyword evidence="3" id="KW-1185">Reference proteome</keyword>
<feature type="transmembrane region" description="Helical" evidence="1">
    <location>
        <begin position="333"/>
        <end position="352"/>
    </location>
</feature>
<evidence type="ECO:0000313" key="2">
    <source>
        <dbReference type="EMBL" id="TCJ06272.1"/>
    </source>
</evidence>
<dbReference type="GO" id="GO:0015501">
    <property type="term" value="F:glutamate:sodium symporter activity"/>
    <property type="evidence" value="ECO:0007669"/>
    <property type="project" value="InterPro"/>
</dbReference>
<feature type="transmembrane region" description="Helical" evidence="1">
    <location>
        <begin position="72"/>
        <end position="90"/>
    </location>
</feature>
<sequence>MIPNEAIASGTLNALLYYSSVLGILLVIGVFIRIKIKVLKKYFIPASLIAGFVGLLLGPYGVKLFSEEMVGTWGSIAGILITIVFAPMLIGMKSDGKKEKGTSKLVIRHLIYSYAGSLLQISIPLIVAALILIPLWDLNAMFATIIEVGWAGGHGTAAGMTEAYINLGWEDGASLGVTSATLGIVIGIISGIVMINHGVKKGYTSILKGNQAMSSQSDEDAIPLNKQKSNAVNTLNPDMVESFAFHMGLILIAVFIGWFMQQFLAGYVQGIPLFPLAMIGGLLVNMVISKTKYFHLIDVNTLKRIQGLALDFLIIGAVASIKVPIVVQYWLPLLILTVITFFMMLWYFYYLGRRMFNEEWFENAIVHYGSYTGVAAVGLMLLRTADPEMKTDSGKAYALRAPFYSPFLGGGLLTALVPVLVIKYGALSVGIGSLAIFIVIILLARLFGLYNKPQMSSNHQASYSEMSK</sequence>
<feature type="transmembrane region" description="Helical" evidence="1">
    <location>
        <begin position="308"/>
        <end position="327"/>
    </location>
</feature>
<evidence type="ECO:0000313" key="3">
    <source>
        <dbReference type="Proteomes" id="UP000293846"/>
    </source>
</evidence>
<feature type="transmembrane region" description="Helical" evidence="1">
    <location>
        <begin position="403"/>
        <end position="422"/>
    </location>
</feature>
<evidence type="ECO:0000256" key="1">
    <source>
        <dbReference type="SAM" id="Phobius"/>
    </source>
</evidence>
<feature type="transmembrane region" description="Helical" evidence="1">
    <location>
        <begin position="15"/>
        <end position="35"/>
    </location>
</feature>
<protein>
    <submittedName>
        <fullName evidence="2">Sodium:glutamate symporter</fullName>
    </submittedName>
</protein>
<feature type="transmembrane region" description="Helical" evidence="1">
    <location>
        <begin position="364"/>
        <end position="383"/>
    </location>
</feature>
<feature type="transmembrane region" description="Helical" evidence="1">
    <location>
        <begin position="111"/>
        <end position="133"/>
    </location>
</feature>
<dbReference type="InterPro" id="IPR004445">
    <property type="entry name" value="GltS"/>
</dbReference>
<dbReference type="PANTHER" id="PTHR36178:SF1">
    <property type="entry name" value="SODIUM_GLUTAMATE SYMPORTER"/>
    <property type="match status" value="1"/>
</dbReference>
<name>A0A4R1B4B8_9BACI</name>
<feature type="transmembrane region" description="Helical" evidence="1">
    <location>
        <begin position="267"/>
        <end position="288"/>
    </location>
</feature>
<feature type="transmembrane region" description="Helical" evidence="1">
    <location>
        <begin position="243"/>
        <end position="261"/>
    </location>
</feature>
<keyword evidence="1" id="KW-0812">Transmembrane</keyword>
<organism evidence="2 3">
    <name type="scientific">Cytobacillus praedii</name>
    <dbReference type="NCBI Taxonomy" id="1742358"/>
    <lineage>
        <taxon>Bacteria</taxon>
        <taxon>Bacillati</taxon>
        <taxon>Bacillota</taxon>
        <taxon>Bacilli</taxon>
        <taxon>Bacillales</taxon>
        <taxon>Bacillaceae</taxon>
        <taxon>Cytobacillus</taxon>
    </lineage>
</organism>
<dbReference type="AlphaFoldDB" id="A0A4R1B4B8"/>
<feature type="transmembrane region" description="Helical" evidence="1">
    <location>
        <begin position="42"/>
        <end position="60"/>
    </location>
</feature>
<feature type="transmembrane region" description="Helical" evidence="1">
    <location>
        <begin position="173"/>
        <end position="195"/>
    </location>
</feature>
<dbReference type="EMBL" id="SJTH01000001">
    <property type="protein sequence ID" value="TCJ06272.1"/>
    <property type="molecule type" value="Genomic_DNA"/>
</dbReference>
<proteinExistence type="predicted"/>
<comment type="caution">
    <text evidence="2">The sequence shown here is derived from an EMBL/GenBank/DDBJ whole genome shotgun (WGS) entry which is preliminary data.</text>
</comment>
<reference evidence="2 3" key="1">
    <citation type="submission" date="2019-03" db="EMBL/GenBank/DDBJ databases">
        <authorList>
            <person name="Jensen L."/>
            <person name="Storgaard J."/>
            <person name="Sulaj E."/>
            <person name="Schramm A."/>
            <person name="Marshall I.P.G."/>
        </authorList>
    </citation>
    <scope>NUCLEOTIDE SEQUENCE [LARGE SCALE GENOMIC DNA]</scope>
    <source>
        <strain evidence="2 3">2017H2G3</strain>
    </source>
</reference>
<keyword evidence="1" id="KW-1133">Transmembrane helix</keyword>
<accession>A0A4R1B4B8</accession>
<dbReference type="GO" id="GO:0016020">
    <property type="term" value="C:membrane"/>
    <property type="evidence" value="ECO:0007669"/>
    <property type="project" value="InterPro"/>
</dbReference>
<gene>
    <name evidence="2" type="ORF">E0Y62_00235</name>
</gene>
<dbReference type="GO" id="GO:0015813">
    <property type="term" value="P:L-glutamate transmembrane transport"/>
    <property type="evidence" value="ECO:0007669"/>
    <property type="project" value="InterPro"/>
</dbReference>
<dbReference type="Pfam" id="PF03616">
    <property type="entry name" value="Glt_symporter"/>
    <property type="match status" value="1"/>
</dbReference>